<gene>
    <name evidence="2" type="ORF">ABH15_00890</name>
</gene>
<evidence type="ECO:0008006" key="4">
    <source>
        <dbReference type="Google" id="ProtNLM"/>
    </source>
</evidence>
<organism evidence="2 3">
    <name type="scientific">Methanoculleus taiwanensis</name>
    <dbReference type="NCBI Taxonomy" id="1550565"/>
    <lineage>
        <taxon>Archaea</taxon>
        <taxon>Methanobacteriati</taxon>
        <taxon>Methanobacteriota</taxon>
        <taxon>Stenosarchaea group</taxon>
        <taxon>Methanomicrobia</taxon>
        <taxon>Methanomicrobiales</taxon>
        <taxon>Methanomicrobiaceae</taxon>
        <taxon>Methanoculleus</taxon>
    </lineage>
</organism>
<keyword evidence="1" id="KW-1133">Transmembrane helix</keyword>
<sequence length="178" mass="18002">MGKTETGSSEVYDILALVFDGQKTAGNILNEAKNAGLLEGFDIIAQAVVEQDEQGKVHFHEPGRGGLGAAAGAVAGGLLSLIGGPAGFLAWVVGGAVVGGVAGKYLGRPIKKGDLEDIGNALTPDSSAVLLLLEDTYTEDVVNSMSGYNPNVVTLTLGDEMSGEIASYTAKVAAPPAT</sequence>
<keyword evidence="1" id="KW-0812">Transmembrane</keyword>
<proteinExistence type="predicted"/>
<dbReference type="Proteomes" id="UP000290932">
    <property type="component" value="Unassembled WGS sequence"/>
</dbReference>
<reference evidence="2 3" key="1">
    <citation type="journal article" date="2015" name="Int. J. Syst. Evol. Microbiol.">
        <title>Methanoculleus taiwanensis sp. nov., a methanogen isolated from deep marine sediment at the deformation front area near Taiwan.</title>
        <authorList>
            <person name="Weng C.Y."/>
            <person name="Chen S.C."/>
            <person name="Lai M.C."/>
            <person name="Wu S.Y."/>
            <person name="Lin S."/>
            <person name="Yang T.F."/>
            <person name="Chen P.C."/>
        </authorList>
    </citation>
    <scope>NUCLEOTIDE SEQUENCE [LARGE SCALE GENOMIC DNA]</scope>
    <source>
        <strain evidence="2 3">CYW4</strain>
    </source>
</reference>
<keyword evidence="1" id="KW-0472">Membrane</keyword>
<comment type="caution">
    <text evidence="2">The sequence shown here is derived from an EMBL/GenBank/DDBJ whole genome shotgun (WGS) entry which is preliminary data.</text>
</comment>
<dbReference type="EMBL" id="LHQS01000001">
    <property type="protein sequence ID" value="RXE56763.1"/>
    <property type="molecule type" value="Genomic_DNA"/>
</dbReference>
<evidence type="ECO:0000256" key="1">
    <source>
        <dbReference type="SAM" id="Phobius"/>
    </source>
</evidence>
<evidence type="ECO:0000313" key="2">
    <source>
        <dbReference type="EMBL" id="RXE56763.1"/>
    </source>
</evidence>
<keyword evidence="3" id="KW-1185">Reference proteome</keyword>
<name>A0A498H225_9EURY</name>
<evidence type="ECO:0000313" key="3">
    <source>
        <dbReference type="Proteomes" id="UP000290932"/>
    </source>
</evidence>
<dbReference type="AlphaFoldDB" id="A0A498H225"/>
<dbReference type="RefSeq" id="WP_164913599.1">
    <property type="nucleotide sequence ID" value="NZ_LHQS01000001.1"/>
</dbReference>
<accession>A0A498H225</accession>
<dbReference type="Pfam" id="PF06897">
    <property type="entry name" value="DUF1269"/>
    <property type="match status" value="1"/>
</dbReference>
<protein>
    <recommendedName>
        <fullName evidence="4">DUF1269 domain-containing protein</fullName>
    </recommendedName>
</protein>
<dbReference type="OrthoDB" id="137659at2157"/>
<feature type="transmembrane region" description="Helical" evidence="1">
    <location>
        <begin position="88"/>
        <end position="106"/>
    </location>
</feature>
<dbReference type="InterPro" id="IPR009200">
    <property type="entry name" value="DUF1269_membrane"/>
</dbReference>